<evidence type="ECO:0000256" key="2">
    <source>
        <dbReference type="ARBA" id="ARBA00008029"/>
    </source>
</evidence>
<comment type="subcellular location">
    <subcellularLocation>
        <location evidence="1">Nucleus</location>
    </subcellularLocation>
</comment>
<keyword evidence="11" id="KW-1185">Reference proteome</keyword>
<keyword evidence="4" id="KW-0132">Cell division</keyword>
<dbReference type="AlphaFoldDB" id="A0AAD5TM53"/>
<proteinExistence type="inferred from homology"/>
<evidence type="ECO:0000256" key="7">
    <source>
        <dbReference type="ARBA" id="ARBA00023306"/>
    </source>
</evidence>
<dbReference type="GO" id="GO:0007094">
    <property type="term" value="P:mitotic spindle assembly checkpoint signaling"/>
    <property type="evidence" value="ECO:0007669"/>
    <property type="project" value="InterPro"/>
</dbReference>
<dbReference type="PANTHER" id="PTHR23168:SF0">
    <property type="entry name" value="MITOTIC SPINDLE ASSEMBLY CHECKPOINT PROTEIN MAD1"/>
    <property type="match status" value="1"/>
</dbReference>
<keyword evidence="5" id="KW-0498">Mitosis</keyword>
<dbReference type="GO" id="GO:0000776">
    <property type="term" value="C:kinetochore"/>
    <property type="evidence" value="ECO:0007669"/>
    <property type="project" value="TreeGrafter"/>
</dbReference>
<dbReference type="PANTHER" id="PTHR23168">
    <property type="entry name" value="MITOTIC SPINDLE ASSEMBLY CHECKPOINT PROTEIN MAD1 MITOTIC ARREST DEFICIENT-LIKE PROTEIN 1"/>
    <property type="match status" value="1"/>
</dbReference>
<dbReference type="Gene3D" id="1.20.5.170">
    <property type="match status" value="1"/>
</dbReference>
<dbReference type="Gene3D" id="6.10.250.90">
    <property type="match status" value="1"/>
</dbReference>
<feature type="region of interest" description="Disordered" evidence="9">
    <location>
        <begin position="1"/>
        <end position="40"/>
    </location>
</feature>
<dbReference type="Proteomes" id="UP001212152">
    <property type="component" value="Unassembled WGS sequence"/>
</dbReference>
<comment type="caution">
    <text evidence="10">The sequence shown here is derived from an EMBL/GenBank/DDBJ whole genome shotgun (WGS) entry which is preliminary data.</text>
</comment>
<dbReference type="Gene3D" id="3.30.457.60">
    <property type="match status" value="1"/>
</dbReference>
<gene>
    <name evidence="10" type="primary">MAD1</name>
    <name evidence="10" type="ORF">HDU87_005569</name>
</gene>
<organism evidence="10 11">
    <name type="scientific">Geranomyces variabilis</name>
    <dbReference type="NCBI Taxonomy" id="109894"/>
    <lineage>
        <taxon>Eukaryota</taxon>
        <taxon>Fungi</taxon>
        <taxon>Fungi incertae sedis</taxon>
        <taxon>Chytridiomycota</taxon>
        <taxon>Chytridiomycota incertae sedis</taxon>
        <taxon>Chytridiomycetes</taxon>
        <taxon>Spizellomycetales</taxon>
        <taxon>Powellomycetaceae</taxon>
        <taxon>Geranomyces</taxon>
    </lineage>
</organism>
<feature type="coiled-coil region" evidence="8">
    <location>
        <begin position="608"/>
        <end position="684"/>
    </location>
</feature>
<feature type="compositionally biased region" description="Polar residues" evidence="9">
    <location>
        <begin position="26"/>
        <end position="40"/>
    </location>
</feature>
<keyword evidence="8" id="KW-0175">Coiled coil</keyword>
<dbReference type="GO" id="GO:0072686">
    <property type="term" value="C:mitotic spindle"/>
    <property type="evidence" value="ECO:0007669"/>
    <property type="project" value="TreeGrafter"/>
</dbReference>
<protein>
    <recommendedName>
        <fullName evidence="3">Spindle assembly checkpoint component MAD1</fullName>
    </recommendedName>
</protein>
<feature type="compositionally biased region" description="Polar residues" evidence="9">
    <location>
        <begin position="95"/>
        <end position="113"/>
    </location>
</feature>
<feature type="coiled-coil region" evidence="8">
    <location>
        <begin position="426"/>
        <end position="539"/>
    </location>
</feature>
<comment type="similarity">
    <text evidence="2">Belongs to the MAD1 family.</text>
</comment>
<dbReference type="SUPFAM" id="SSF75704">
    <property type="entry name" value="Mitotic arrest deficient-like 1, Mad1"/>
    <property type="match status" value="1"/>
</dbReference>
<keyword evidence="6" id="KW-0539">Nucleus</keyword>
<evidence type="ECO:0000313" key="10">
    <source>
        <dbReference type="EMBL" id="KAJ3176052.1"/>
    </source>
</evidence>
<evidence type="ECO:0000256" key="5">
    <source>
        <dbReference type="ARBA" id="ARBA00022776"/>
    </source>
</evidence>
<evidence type="ECO:0000256" key="9">
    <source>
        <dbReference type="SAM" id="MobiDB-lite"/>
    </source>
</evidence>
<keyword evidence="7" id="KW-0131">Cell cycle</keyword>
<accession>A0AAD5TM53</accession>
<dbReference type="GO" id="GO:0005635">
    <property type="term" value="C:nuclear envelope"/>
    <property type="evidence" value="ECO:0007669"/>
    <property type="project" value="TreeGrafter"/>
</dbReference>
<name>A0AAD5TM53_9FUNG</name>
<evidence type="ECO:0000256" key="8">
    <source>
        <dbReference type="SAM" id="Coils"/>
    </source>
</evidence>
<dbReference type="EMBL" id="JADGJQ010000045">
    <property type="protein sequence ID" value="KAJ3176052.1"/>
    <property type="molecule type" value="Genomic_DNA"/>
</dbReference>
<feature type="coiled-coil region" evidence="8">
    <location>
        <begin position="125"/>
        <end position="381"/>
    </location>
</feature>
<dbReference type="GO" id="GO:0051301">
    <property type="term" value="P:cell division"/>
    <property type="evidence" value="ECO:0007669"/>
    <property type="project" value="UniProtKB-KW"/>
</dbReference>
<feature type="region of interest" description="Disordered" evidence="9">
    <location>
        <begin position="88"/>
        <end position="113"/>
    </location>
</feature>
<evidence type="ECO:0000256" key="3">
    <source>
        <dbReference type="ARBA" id="ARBA00022019"/>
    </source>
</evidence>
<evidence type="ECO:0000313" key="11">
    <source>
        <dbReference type="Proteomes" id="UP001212152"/>
    </source>
</evidence>
<sequence>MPKDTTKSSLYHPYQRSSTRPPPLSSGDTNAASRFADSQATSFFPKPRRFASSAVRPSFASSVGPTEDINGEFNLFLTRKELLKSVSGKERLRQSIGSNDSSPLFRSTNSSGTNASLDLYSDPELIKARKEIRDLKESRRKISDEKAGLERKVHDLEKSAAEKEDRIKERMARIDILEADREFLLKHVTEVEQRLEDAEKNMIKWKKDAEMTENTLKRQNGQLREQLAQEREQADSELRHGDLEKEQMEADLERLYQQVAENQNEFKKHSAQAKANREQQGVLERQLREAQATIMNLQANDALTELITLKRGLIEQTTHLRTMEKKMRDLEVQNSNLLSTQQNTELLKDENEHLAAQVARLAESRDAADKLAVEIEQLKAEKQEWARFLSENDDVVGVDSPHALAQALANARLELAALKEASGEDRASAKWRAAELERLREQLKEREARIADAERRRELEARACKRLEHSRQLAQKEIEFLREQLRSYDIEDASNAADSTAVAHDALKADRIRVLEGAVDEYRAALRALEDQLAYIEKNKNGGIQAAPAHQEPPQDPQLPALLAAARAECESLHSRVHELERALGRGEHNPATHRVLQLAKNPETMELAVRQATLDALQAENAQLRAQCANAPTPATSGGGDRAVPVESLRVVELECSKLKQEIQDTKKRNDRLQQVYQTQVQEYREAVYSLLGYKLVIESDGRVRLTSCFADDPRYRYQPGGGTGTSVPAVVFDSAGGTVTLAGGSGGQVEAAVRNALRQYLDARGCAAAFLAKVTLVLFEGGGGSS</sequence>
<evidence type="ECO:0000256" key="6">
    <source>
        <dbReference type="ARBA" id="ARBA00023242"/>
    </source>
</evidence>
<evidence type="ECO:0000256" key="4">
    <source>
        <dbReference type="ARBA" id="ARBA00022618"/>
    </source>
</evidence>
<evidence type="ECO:0000256" key="1">
    <source>
        <dbReference type="ARBA" id="ARBA00004123"/>
    </source>
</evidence>
<reference evidence="10" key="1">
    <citation type="submission" date="2020-05" db="EMBL/GenBank/DDBJ databases">
        <title>Phylogenomic resolution of chytrid fungi.</title>
        <authorList>
            <person name="Stajich J.E."/>
            <person name="Amses K."/>
            <person name="Simmons R."/>
            <person name="Seto K."/>
            <person name="Myers J."/>
            <person name="Bonds A."/>
            <person name="Quandt C.A."/>
            <person name="Barry K."/>
            <person name="Liu P."/>
            <person name="Grigoriev I."/>
            <person name="Longcore J.E."/>
            <person name="James T.Y."/>
        </authorList>
    </citation>
    <scope>NUCLEOTIDE SEQUENCE</scope>
    <source>
        <strain evidence="10">JEL0379</strain>
    </source>
</reference>
<dbReference type="Pfam" id="PF05557">
    <property type="entry name" value="MAD"/>
    <property type="match status" value="1"/>
</dbReference>
<dbReference type="InterPro" id="IPR008672">
    <property type="entry name" value="Mad1"/>
</dbReference>
<dbReference type="GO" id="GO:0051315">
    <property type="term" value="P:attachment of mitotic spindle microtubules to kinetochore"/>
    <property type="evidence" value="ECO:0007669"/>
    <property type="project" value="TreeGrafter"/>
</dbReference>